<name>A0AAN7CR09_9PEZI</name>
<proteinExistence type="predicted"/>
<sequence length="510" mass="55678">MCQPPAENVAREMLGPAIPRDVSVSKVQRIHSDRPMRVHQVLLSDGNTLHLVLPPLPMWRPLRAEQDMLAYEAVTVRWIRETLARGDAFPEELKASSSSPTTKSDPVAASVLPLLPILLRHGQKNHLPDSSSFAVYEPTRGTSLSLLPPPTQPTPAAQRDINRQLGTLFRSLATLTAPTGRFGPVAAVVAGRTTNTPERSHHHHRLGEGAAKLLKGLMEGGLSATGGAGTWSVAFHSMLEGALRDGEDMAVVIPYPTIRRHFRRLGYLLDDVTTGRLVVVEGAERGNVLVATAEGVTASTREAGGGNNGKDHGQQEGKDVESEKKAGENTNEEKKGPSELNQRSEANNQVGQQHQRQQSLNLTGLRDWSSAIFGDPLLATIFSDPVGHQQPPPPAFLEGFNAEGPDAGPGHDPRASPHLPYPLDGTILEGVDTAWVRLLLYQVYHTVTRIVGEFYRPRQDSGARELEARRKLNEVLAKLAEVPDDVKRRHRRPSGEMSPAKRPRSGDDEW</sequence>
<evidence type="ECO:0000256" key="1">
    <source>
        <dbReference type="SAM" id="MobiDB-lite"/>
    </source>
</evidence>
<evidence type="ECO:0000313" key="2">
    <source>
        <dbReference type="EMBL" id="KAK4246340.1"/>
    </source>
</evidence>
<reference evidence="2" key="2">
    <citation type="submission" date="2023-05" db="EMBL/GenBank/DDBJ databases">
        <authorList>
            <consortium name="Lawrence Berkeley National Laboratory"/>
            <person name="Steindorff A."/>
            <person name="Hensen N."/>
            <person name="Bonometti L."/>
            <person name="Westerberg I."/>
            <person name="Brannstrom I.O."/>
            <person name="Guillou S."/>
            <person name="Cros-Aarteil S."/>
            <person name="Calhoun S."/>
            <person name="Haridas S."/>
            <person name="Kuo A."/>
            <person name="Mondo S."/>
            <person name="Pangilinan J."/>
            <person name="Riley R."/>
            <person name="Labutti K."/>
            <person name="Andreopoulos B."/>
            <person name="Lipzen A."/>
            <person name="Chen C."/>
            <person name="Yanf M."/>
            <person name="Daum C."/>
            <person name="Ng V."/>
            <person name="Clum A."/>
            <person name="Ohm R."/>
            <person name="Martin F."/>
            <person name="Silar P."/>
            <person name="Natvig D."/>
            <person name="Lalanne C."/>
            <person name="Gautier V."/>
            <person name="Ament-Velasquez S.L."/>
            <person name="Kruys A."/>
            <person name="Hutchinson M.I."/>
            <person name="Powell A.J."/>
            <person name="Barry K."/>
            <person name="Miller A.N."/>
            <person name="Grigoriev I.V."/>
            <person name="Debuchy R."/>
            <person name="Gladieux P."/>
            <person name="Thoren M.H."/>
            <person name="Johannesson H."/>
        </authorList>
    </citation>
    <scope>NUCLEOTIDE SEQUENCE</scope>
    <source>
        <strain evidence="2">CBS 359.72</strain>
    </source>
</reference>
<accession>A0AAN7CR09</accession>
<feature type="region of interest" description="Disordered" evidence="1">
    <location>
        <begin position="482"/>
        <end position="510"/>
    </location>
</feature>
<comment type="caution">
    <text evidence="2">The sequence shown here is derived from an EMBL/GenBank/DDBJ whole genome shotgun (WGS) entry which is preliminary data.</text>
</comment>
<reference evidence="2" key="1">
    <citation type="journal article" date="2023" name="Mol. Phylogenet. Evol.">
        <title>Genome-scale phylogeny and comparative genomics of the fungal order Sordariales.</title>
        <authorList>
            <person name="Hensen N."/>
            <person name="Bonometti L."/>
            <person name="Westerberg I."/>
            <person name="Brannstrom I.O."/>
            <person name="Guillou S."/>
            <person name="Cros-Aarteil S."/>
            <person name="Calhoun S."/>
            <person name="Haridas S."/>
            <person name="Kuo A."/>
            <person name="Mondo S."/>
            <person name="Pangilinan J."/>
            <person name="Riley R."/>
            <person name="LaButti K."/>
            <person name="Andreopoulos B."/>
            <person name="Lipzen A."/>
            <person name="Chen C."/>
            <person name="Yan M."/>
            <person name="Daum C."/>
            <person name="Ng V."/>
            <person name="Clum A."/>
            <person name="Steindorff A."/>
            <person name="Ohm R.A."/>
            <person name="Martin F."/>
            <person name="Silar P."/>
            <person name="Natvig D.O."/>
            <person name="Lalanne C."/>
            <person name="Gautier V."/>
            <person name="Ament-Velasquez S.L."/>
            <person name="Kruys A."/>
            <person name="Hutchinson M.I."/>
            <person name="Powell A.J."/>
            <person name="Barry K."/>
            <person name="Miller A.N."/>
            <person name="Grigoriev I.V."/>
            <person name="Debuchy R."/>
            <person name="Gladieux P."/>
            <person name="Hiltunen Thoren M."/>
            <person name="Johannesson H."/>
        </authorList>
    </citation>
    <scope>NUCLEOTIDE SEQUENCE</scope>
    <source>
        <strain evidence="2">CBS 359.72</strain>
    </source>
</reference>
<gene>
    <name evidence="2" type="ORF">C7999DRAFT_15503</name>
</gene>
<feature type="compositionally biased region" description="Low complexity" evidence="1">
    <location>
        <begin position="349"/>
        <end position="358"/>
    </location>
</feature>
<organism evidence="2 3">
    <name type="scientific">Corynascus novoguineensis</name>
    <dbReference type="NCBI Taxonomy" id="1126955"/>
    <lineage>
        <taxon>Eukaryota</taxon>
        <taxon>Fungi</taxon>
        <taxon>Dikarya</taxon>
        <taxon>Ascomycota</taxon>
        <taxon>Pezizomycotina</taxon>
        <taxon>Sordariomycetes</taxon>
        <taxon>Sordariomycetidae</taxon>
        <taxon>Sordariales</taxon>
        <taxon>Chaetomiaceae</taxon>
        <taxon>Corynascus</taxon>
    </lineage>
</organism>
<evidence type="ECO:0000313" key="3">
    <source>
        <dbReference type="Proteomes" id="UP001303647"/>
    </source>
</evidence>
<feature type="region of interest" description="Disordered" evidence="1">
    <location>
        <begin position="299"/>
        <end position="358"/>
    </location>
</feature>
<feature type="compositionally biased region" description="Polar residues" evidence="1">
    <location>
        <begin position="339"/>
        <end position="348"/>
    </location>
</feature>
<dbReference type="Proteomes" id="UP001303647">
    <property type="component" value="Unassembled WGS sequence"/>
</dbReference>
<keyword evidence="3" id="KW-1185">Reference proteome</keyword>
<feature type="compositionally biased region" description="Basic and acidic residues" evidence="1">
    <location>
        <begin position="309"/>
        <end position="337"/>
    </location>
</feature>
<dbReference type="AlphaFoldDB" id="A0AAN7CR09"/>
<dbReference type="EMBL" id="MU857676">
    <property type="protein sequence ID" value="KAK4246340.1"/>
    <property type="molecule type" value="Genomic_DNA"/>
</dbReference>
<protein>
    <submittedName>
        <fullName evidence="2">Uncharacterized protein</fullName>
    </submittedName>
</protein>